<comment type="caution">
    <text evidence="1">The sequence shown here is derived from an EMBL/GenBank/DDBJ whole genome shotgun (WGS) entry which is preliminary data.</text>
</comment>
<dbReference type="InterPro" id="IPR008713">
    <property type="entry name" value="Phage_lambda_NinG"/>
</dbReference>
<evidence type="ECO:0000313" key="2">
    <source>
        <dbReference type="Proteomes" id="UP000027170"/>
    </source>
</evidence>
<dbReference type="EMBL" id="JFZV01000017">
    <property type="protein sequence ID" value="KDN13872.1"/>
    <property type="molecule type" value="Genomic_DNA"/>
</dbReference>
<reference evidence="1 2" key="1">
    <citation type="submission" date="2014-03" db="EMBL/GenBank/DDBJ databases">
        <title>The genomes of two eusocial bee gut symbionts.</title>
        <authorList>
            <person name="Kwong W.K."/>
            <person name="Engel P."/>
            <person name="Koch H."/>
            <person name="Moran N.A."/>
        </authorList>
    </citation>
    <scope>NUCLEOTIDE SEQUENCE [LARGE SCALE GENOMIC DNA]</scope>
    <source>
        <strain evidence="2">wkB29</strain>
    </source>
</reference>
<accession>A0A836MPM9</accession>
<sequence>MPDTPNGYDAGHYRSVGSAPNLHFNENNCHGQCERCNNYLSGNHISYRIRLIERIGHEAVELLECNNESQHYSKDDLRQLEKLYKEKGGSCYDGKIQTQN</sequence>
<evidence type="ECO:0000313" key="1">
    <source>
        <dbReference type="EMBL" id="KDN13872.1"/>
    </source>
</evidence>
<dbReference type="Pfam" id="PF05766">
    <property type="entry name" value="NinG"/>
    <property type="match status" value="1"/>
</dbReference>
<protein>
    <submittedName>
        <fullName evidence="1">Bacteriophage Lambda NinG</fullName>
    </submittedName>
</protein>
<dbReference type="Proteomes" id="UP000027170">
    <property type="component" value="Unassembled WGS sequence"/>
</dbReference>
<organism evidence="1 2">
    <name type="scientific">Snodgrassella communis</name>
    <dbReference type="NCBI Taxonomy" id="2946699"/>
    <lineage>
        <taxon>Bacteria</taxon>
        <taxon>Pseudomonadati</taxon>
        <taxon>Pseudomonadota</taxon>
        <taxon>Betaproteobacteria</taxon>
        <taxon>Neisseriales</taxon>
        <taxon>Neisseriaceae</taxon>
        <taxon>Snodgrassella</taxon>
    </lineage>
</organism>
<dbReference type="RefSeq" id="WP_202806174.1">
    <property type="nucleotide sequence ID" value="NZ_JFZV01000017.1"/>
</dbReference>
<proteinExistence type="predicted"/>
<keyword evidence="2" id="KW-1185">Reference proteome</keyword>
<name>A0A836MPM9_9NEIS</name>
<gene>
    <name evidence="1" type="ORF">SALWKB29_2117</name>
</gene>
<dbReference type="AlphaFoldDB" id="A0A836MPM9"/>